<dbReference type="CDD" id="cd00084">
    <property type="entry name" value="HMG-box_SF"/>
    <property type="match status" value="1"/>
</dbReference>
<accession>A0A9N8DVR1</accession>
<feature type="compositionally biased region" description="Basic and acidic residues" evidence="3">
    <location>
        <begin position="377"/>
        <end position="387"/>
    </location>
</feature>
<evidence type="ECO:0000256" key="2">
    <source>
        <dbReference type="PROSITE-ProRule" id="PRU00267"/>
    </source>
</evidence>
<reference evidence="5" key="1">
    <citation type="submission" date="2020-06" db="EMBL/GenBank/DDBJ databases">
        <authorList>
            <consortium name="Plant Systems Biology data submission"/>
        </authorList>
    </citation>
    <scope>NUCLEOTIDE SEQUENCE</scope>
    <source>
        <strain evidence="5">D6</strain>
    </source>
</reference>
<dbReference type="Proteomes" id="UP001153069">
    <property type="component" value="Unassembled WGS sequence"/>
</dbReference>
<protein>
    <submittedName>
        <fullName evidence="5">Nuclear autoantigen Sp-100</fullName>
    </submittedName>
</protein>
<comment type="caution">
    <text evidence="5">The sequence shown here is derived from an EMBL/GenBank/DDBJ whole genome shotgun (WGS) entry which is preliminary data.</text>
</comment>
<feature type="region of interest" description="Disordered" evidence="3">
    <location>
        <begin position="221"/>
        <end position="261"/>
    </location>
</feature>
<dbReference type="PRINTS" id="PR00886">
    <property type="entry name" value="HIGHMOBLTY12"/>
</dbReference>
<sequence length="401" mass="45332">MAEENLEEEEAAIPLEEGIGLPVGKKGKKKRDGSTLRKAPQAPKRFKSSYICFFMAKQPEIKEDLGDKATVTEISKRSAQMWRSLPPEERAHWDDVAAKDKQRYMVEKASYTGPWQVPWKRAKKDPSAPKRPMSAFLYFSQGKRRHLKEANPSMKNTEVSRLLGEMWRNAPDDEKRPFIEQEKAEREKYKVAIADWRKDNDMRIEKERKTQAEQAAYAASNMYGDPHNMDPHQQPQQPYMDPNAMGQYHPRGPHMPPPQGQGYMYGGAPVYPYTYQPVSPYQYPTNGKQPVILGPSGTPAGRYPPPPPPGSVNYGTGPPPPQHHTQQQQPNVPMPAPAHAAYGSPPPGPPPPQYGYDLGSSQPQQHQQPPPPQPHTQQHDYHPHPEDAGLDLAPRHHRPPY</sequence>
<dbReference type="InterPro" id="IPR009071">
    <property type="entry name" value="HMG_box_dom"/>
</dbReference>
<evidence type="ECO:0000256" key="3">
    <source>
        <dbReference type="SAM" id="MobiDB-lite"/>
    </source>
</evidence>
<keyword evidence="1 2" id="KW-0238">DNA-binding</keyword>
<dbReference type="PANTHER" id="PTHR48112:SF22">
    <property type="entry name" value="MITOCHONDRIAL TRANSCRIPTION FACTOR A, ISOFORM B"/>
    <property type="match status" value="1"/>
</dbReference>
<keyword evidence="2" id="KW-0539">Nucleus</keyword>
<feature type="compositionally biased region" description="Acidic residues" evidence="3">
    <location>
        <begin position="1"/>
        <end position="11"/>
    </location>
</feature>
<dbReference type="SUPFAM" id="SSF47095">
    <property type="entry name" value="HMG-box"/>
    <property type="match status" value="2"/>
</dbReference>
<feature type="domain" description="HMG box" evidence="4">
    <location>
        <begin position="129"/>
        <end position="197"/>
    </location>
</feature>
<proteinExistence type="predicted"/>
<dbReference type="GO" id="GO:0005634">
    <property type="term" value="C:nucleus"/>
    <property type="evidence" value="ECO:0007669"/>
    <property type="project" value="UniProtKB-UniRule"/>
</dbReference>
<feature type="region of interest" description="Disordered" evidence="3">
    <location>
        <begin position="276"/>
        <end position="401"/>
    </location>
</feature>
<dbReference type="Gene3D" id="1.10.30.10">
    <property type="entry name" value="High mobility group box domain"/>
    <property type="match status" value="2"/>
</dbReference>
<feature type="compositionally biased region" description="Polar residues" evidence="3">
    <location>
        <begin position="276"/>
        <end position="288"/>
    </location>
</feature>
<feature type="DNA-binding region" description="HMG box" evidence="2">
    <location>
        <begin position="43"/>
        <end position="112"/>
    </location>
</feature>
<evidence type="ECO:0000313" key="5">
    <source>
        <dbReference type="EMBL" id="CAB9509616.1"/>
    </source>
</evidence>
<evidence type="ECO:0000256" key="1">
    <source>
        <dbReference type="ARBA" id="ARBA00023125"/>
    </source>
</evidence>
<dbReference type="InterPro" id="IPR050342">
    <property type="entry name" value="HMGB"/>
</dbReference>
<organism evidence="5 6">
    <name type="scientific">Seminavis robusta</name>
    <dbReference type="NCBI Taxonomy" id="568900"/>
    <lineage>
        <taxon>Eukaryota</taxon>
        <taxon>Sar</taxon>
        <taxon>Stramenopiles</taxon>
        <taxon>Ochrophyta</taxon>
        <taxon>Bacillariophyta</taxon>
        <taxon>Bacillariophyceae</taxon>
        <taxon>Bacillariophycidae</taxon>
        <taxon>Naviculales</taxon>
        <taxon>Naviculaceae</taxon>
        <taxon>Seminavis</taxon>
    </lineage>
</organism>
<gene>
    <name evidence="5" type="ORF">SEMRO_397_G134480.1</name>
</gene>
<dbReference type="PROSITE" id="PS50118">
    <property type="entry name" value="HMG_BOX_2"/>
    <property type="match status" value="2"/>
</dbReference>
<feature type="DNA-binding region" description="HMG box" evidence="2">
    <location>
        <begin position="129"/>
        <end position="197"/>
    </location>
</feature>
<feature type="compositionally biased region" description="Pro residues" evidence="3">
    <location>
        <begin position="344"/>
        <end position="353"/>
    </location>
</feature>
<evidence type="ECO:0000259" key="4">
    <source>
        <dbReference type="PROSITE" id="PS50118"/>
    </source>
</evidence>
<evidence type="ECO:0000313" key="6">
    <source>
        <dbReference type="Proteomes" id="UP001153069"/>
    </source>
</evidence>
<dbReference type="SMART" id="SM00398">
    <property type="entry name" value="HMG"/>
    <property type="match status" value="2"/>
</dbReference>
<dbReference type="EMBL" id="CAICTM010000396">
    <property type="protein sequence ID" value="CAB9509616.1"/>
    <property type="molecule type" value="Genomic_DNA"/>
</dbReference>
<dbReference type="Pfam" id="PF00505">
    <property type="entry name" value="HMG_box"/>
    <property type="match status" value="2"/>
</dbReference>
<keyword evidence="6" id="KW-1185">Reference proteome</keyword>
<name>A0A9N8DVR1_9STRA</name>
<dbReference type="GO" id="GO:0003677">
    <property type="term" value="F:DNA binding"/>
    <property type="evidence" value="ECO:0007669"/>
    <property type="project" value="UniProtKB-UniRule"/>
</dbReference>
<feature type="region of interest" description="Disordered" evidence="3">
    <location>
        <begin position="1"/>
        <end position="43"/>
    </location>
</feature>
<dbReference type="AlphaFoldDB" id="A0A9N8DVR1"/>
<dbReference type="OrthoDB" id="46818at2759"/>
<dbReference type="PANTHER" id="PTHR48112">
    <property type="entry name" value="HIGH MOBILITY GROUP PROTEIN DSP1"/>
    <property type="match status" value="1"/>
</dbReference>
<dbReference type="InterPro" id="IPR036910">
    <property type="entry name" value="HMG_box_dom_sf"/>
</dbReference>
<feature type="domain" description="HMG box" evidence="4">
    <location>
        <begin position="43"/>
        <end position="112"/>
    </location>
</feature>